<organism evidence="1 2">
    <name type="scientific">Pleurodeles waltl</name>
    <name type="common">Iberian ribbed newt</name>
    <dbReference type="NCBI Taxonomy" id="8319"/>
    <lineage>
        <taxon>Eukaryota</taxon>
        <taxon>Metazoa</taxon>
        <taxon>Chordata</taxon>
        <taxon>Craniata</taxon>
        <taxon>Vertebrata</taxon>
        <taxon>Euteleostomi</taxon>
        <taxon>Amphibia</taxon>
        <taxon>Batrachia</taxon>
        <taxon>Caudata</taxon>
        <taxon>Salamandroidea</taxon>
        <taxon>Salamandridae</taxon>
        <taxon>Pleurodelinae</taxon>
        <taxon>Pleurodeles</taxon>
    </lineage>
</organism>
<proteinExistence type="predicted"/>
<protein>
    <submittedName>
        <fullName evidence="1">Uncharacterized protein</fullName>
    </submittedName>
</protein>
<dbReference type="AlphaFoldDB" id="A0AAV7U953"/>
<reference evidence="1" key="1">
    <citation type="journal article" date="2022" name="bioRxiv">
        <title>Sequencing and chromosome-scale assembly of the giantPleurodeles waltlgenome.</title>
        <authorList>
            <person name="Brown T."/>
            <person name="Elewa A."/>
            <person name="Iarovenko S."/>
            <person name="Subramanian E."/>
            <person name="Araus A.J."/>
            <person name="Petzold A."/>
            <person name="Susuki M."/>
            <person name="Suzuki K.-i.T."/>
            <person name="Hayashi T."/>
            <person name="Toyoda A."/>
            <person name="Oliveira C."/>
            <person name="Osipova E."/>
            <person name="Leigh N.D."/>
            <person name="Simon A."/>
            <person name="Yun M.H."/>
        </authorList>
    </citation>
    <scope>NUCLEOTIDE SEQUENCE</scope>
    <source>
        <strain evidence="1">20211129_DDA</strain>
        <tissue evidence="1">Liver</tissue>
    </source>
</reference>
<dbReference type="EMBL" id="JANPWB010000005">
    <property type="protein sequence ID" value="KAJ1185010.1"/>
    <property type="molecule type" value="Genomic_DNA"/>
</dbReference>
<accession>A0AAV7U953</accession>
<gene>
    <name evidence="1" type="ORF">NDU88_001806</name>
</gene>
<name>A0AAV7U953_PLEWA</name>
<evidence type="ECO:0000313" key="2">
    <source>
        <dbReference type="Proteomes" id="UP001066276"/>
    </source>
</evidence>
<comment type="caution">
    <text evidence="1">The sequence shown here is derived from an EMBL/GenBank/DDBJ whole genome shotgun (WGS) entry which is preliminary data.</text>
</comment>
<dbReference type="Proteomes" id="UP001066276">
    <property type="component" value="Chromosome 3_1"/>
</dbReference>
<evidence type="ECO:0000313" key="1">
    <source>
        <dbReference type="EMBL" id="KAJ1185010.1"/>
    </source>
</evidence>
<sequence>MPTLDYDGAGRQIQCQGPRSCSVRFAYPTPAPRRPTVTHTVTHNTGAAHKGRGYTEVPRHAAAETHSWRGMPVPVMERKEEKEELSHARKQAALCWETSVRAFPMAEPTVAYLWTTR</sequence>
<keyword evidence="2" id="KW-1185">Reference proteome</keyword>